<reference evidence="2" key="1">
    <citation type="submission" date="2020-02" db="EMBL/GenBank/DDBJ databases">
        <authorList>
            <person name="Meier V. D."/>
        </authorList>
    </citation>
    <scope>NUCLEOTIDE SEQUENCE</scope>
    <source>
        <strain evidence="2">AVDCRST_MAG13</strain>
    </source>
</reference>
<dbReference type="AlphaFoldDB" id="A0A6J4RXF1"/>
<organism evidence="2">
    <name type="scientific">uncultured Solirubrobacteraceae bacterium</name>
    <dbReference type="NCBI Taxonomy" id="1162706"/>
    <lineage>
        <taxon>Bacteria</taxon>
        <taxon>Bacillati</taxon>
        <taxon>Actinomycetota</taxon>
        <taxon>Thermoleophilia</taxon>
        <taxon>Solirubrobacterales</taxon>
        <taxon>Solirubrobacteraceae</taxon>
        <taxon>environmental samples</taxon>
    </lineage>
</organism>
<accession>A0A6J4RXF1</accession>
<feature type="transmembrane region" description="Helical" evidence="1">
    <location>
        <begin position="47"/>
        <end position="69"/>
    </location>
</feature>
<gene>
    <name evidence="2" type="ORF">AVDCRST_MAG13-1365</name>
</gene>
<feature type="transmembrane region" description="Helical" evidence="1">
    <location>
        <begin position="162"/>
        <end position="184"/>
    </location>
</feature>
<keyword evidence="1" id="KW-1133">Transmembrane helix</keyword>
<proteinExistence type="predicted"/>
<evidence type="ECO:0000256" key="1">
    <source>
        <dbReference type="SAM" id="Phobius"/>
    </source>
</evidence>
<name>A0A6J4RXF1_9ACTN</name>
<keyword evidence="1" id="KW-0472">Membrane</keyword>
<keyword evidence="1" id="KW-0812">Transmembrane</keyword>
<feature type="transmembrane region" description="Helical" evidence="1">
    <location>
        <begin position="115"/>
        <end position="142"/>
    </location>
</feature>
<evidence type="ECO:0000313" key="2">
    <source>
        <dbReference type="EMBL" id="CAA9484578.1"/>
    </source>
</evidence>
<dbReference type="EMBL" id="CADCVO010000216">
    <property type="protein sequence ID" value="CAA9484578.1"/>
    <property type="molecule type" value="Genomic_DNA"/>
</dbReference>
<protein>
    <submittedName>
        <fullName evidence="2">Uncharacterized protein</fullName>
    </submittedName>
</protein>
<feature type="transmembrane region" description="Helical" evidence="1">
    <location>
        <begin position="75"/>
        <end position="94"/>
    </location>
</feature>
<sequence>MTDGGTWPWVLMALLGAYHGLNPAMGWLFAVGLGLQDRSRRAVLRALGPIALGHELALGLVVVLVAGLGLLADPAALRVGAAAVLIAFGAFRLLKPRLHPRWVRFRVSPRELAWWSFLMSSAHGAGLMVAPVLLGASASAQAAEHDHVEELGLGTLSAAESVLALLLHVGAMVAVMGVVAVLVYDRLGVAVLRRAWINTDGIWAGSFVVAGVLTLVT</sequence>
<feature type="transmembrane region" description="Helical" evidence="1">
    <location>
        <begin position="6"/>
        <end position="35"/>
    </location>
</feature>